<dbReference type="RefSeq" id="WP_226865097.1">
    <property type="nucleotide sequence ID" value="NZ_JACZFR010000035.1"/>
</dbReference>
<name>A0ABW1YME0_9GAMM</name>
<protein>
    <submittedName>
        <fullName evidence="1">Uncharacterized protein</fullName>
    </submittedName>
</protein>
<comment type="caution">
    <text evidence="1">The sequence shown here is derived from an EMBL/GenBank/DDBJ whole genome shotgun (WGS) entry which is preliminary data.</text>
</comment>
<keyword evidence="2" id="KW-1185">Reference proteome</keyword>
<organism evidence="1 2">
    <name type="scientific">Microbulbifer taiwanensis</name>
    <dbReference type="NCBI Taxonomy" id="986746"/>
    <lineage>
        <taxon>Bacteria</taxon>
        <taxon>Pseudomonadati</taxon>
        <taxon>Pseudomonadota</taxon>
        <taxon>Gammaproteobacteria</taxon>
        <taxon>Cellvibrionales</taxon>
        <taxon>Microbulbiferaceae</taxon>
        <taxon>Microbulbifer</taxon>
    </lineage>
</organism>
<dbReference type="Proteomes" id="UP001596425">
    <property type="component" value="Unassembled WGS sequence"/>
</dbReference>
<evidence type="ECO:0000313" key="1">
    <source>
        <dbReference type="EMBL" id="MFC6633563.1"/>
    </source>
</evidence>
<gene>
    <name evidence="1" type="ORF">ACFQBM_09740</name>
</gene>
<sequence>MNCDCISEIEQRVTQKIKESGDFKKPVKGARMKELGFVLSGSTFTTRTVTNLEVELEGQKKKPLIPMTHNYCPFCGVSQRPEKAAEEKES</sequence>
<proteinExistence type="predicted"/>
<accession>A0ABW1YME0</accession>
<dbReference type="EMBL" id="JBHSVR010000001">
    <property type="protein sequence ID" value="MFC6633563.1"/>
    <property type="molecule type" value="Genomic_DNA"/>
</dbReference>
<evidence type="ECO:0000313" key="2">
    <source>
        <dbReference type="Proteomes" id="UP001596425"/>
    </source>
</evidence>
<reference evidence="2" key="1">
    <citation type="journal article" date="2019" name="Int. J. Syst. Evol. Microbiol.">
        <title>The Global Catalogue of Microorganisms (GCM) 10K type strain sequencing project: providing services to taxonomists for standard genome sequencing and annotation.</title>
        <authorList>
            <consortium name="The Broad Institute Genomics Platform"/>
            <consortium name="The Broad Institute Genome Sequencing Center for Infectious Disease"/>
            <person name="Wu L."/>
            <person name="Ma J."/>
        </authorList>
    </citation>
    <scope>NUCLEOTIDE SEQUENCE [LARGE SCALE GENOMIC DNA]</scope>
    <source>
        <strain evidence="2">CGMCC 1.13718</strain>
    </source>
</reference>